<dbReference type="InterPro" id="IPR010610">
    <property type="entry name" value="EryCIII-like_C"/>
</dbReference>
<dbReference type="SUPFAM" id="SSF53756">
    <property type="entry name" value="UDP-Glycosyltransferase/glycogen phosphorylase"/>
    <property type="match status" value="1"/>
</dbReference>
<name>A0AAD3HEF7_9STRA</name>
<sequence length="504" mass="56352">MTTAVNNKKKLVSIINAGSRGDLQPFVGMALELSKYYRVRILTNAGSSQKFVESFPHLEYAEIWPDDAQQTLQTNQGLRHAMAEGNAFKFFQIIDELDKKNAPMTIKNFLNEMKNHRPDLLITGPLAAYMHFYAERILKFTVINLQLQTIGYNPHHASLGLPTLPFGMHYYLILFVIKGVFKGFAKYNEVAIKLGQPTLNLTEKEFMKEASNSLKGFGSQKSFICQSPLFRNILRPNVDPERYIYTGACTINAKQQTKFSANFGGDQCQQQITAFLDKDKKNKPVYIGFGSMLGQEPRDLVLMSVTALMYADERGIILAGTAGLSFELLCIATDDQNVIAYAKNNILFVNAVSHEWLFPKLKCTVHHGGSGTTQAALRSGVPTIVTPVYLDQFCHSHVVNQLGVGTGFRVSMKKINYINLGLAIKAVQSEQITLRCKEVSTIIRKENGNEFITKIVKERLVENGNSPDASTAKLQLHQAYILPELVMVSLKMIMIACILKFCLT</sequence>
<evidence type="ECO:0000313" key="3">
    <source>
        <dbReference type="EMBL" id="GFH59988.1"/>
    </source>
</evidence>
<dbReference type="InterPro" id="IPR002213">
    <property type="entry name" value="UDP_glucos_trans"/>
</dbReference>
<dbReference type="PANTHER" id="PTHR48050:SF13">
    <property type="entry name" value="STEROL 3-BETA-GLUCOSYLTRANSFERASE UGT80A2"/>
    <property type="match status" value="1"/>
</dbReference>
<dbReference type="PANTHER" id="PTHR48050">
    <property type="entry name" value="STEROL 3-BETA-GLUCOSYLTRANSFERASE"/>
    <property type="match status" value="1"/>
</dbReference>
<organism evidence="3 4">
    <name type="scientific">Chaetoceros tenuissimus</name>
    <dbReference type="NCBI Taxonomy" id="426638"/>
    <lineage>
        <taxon>Eukaryota</taxon>
        <taxon>Sar</taxon>
        <taxon>Stramenopiles</taxon>
        <taxon>Ochrophyta</taxon>
        <taxon>Bacillariophyta</taxon>
        <taxon>Coscinodiscophyceae</taxon>
        <taxon>Chaetocerotophycidae</taxon>
        <taxon>Chaetocerotales</taxon>
        <taxon>Chaetocerotaceae</taxon>
        <taxon>Chaetoceros</taxon>
    </lineage>
</organism>
<dbReference type="Proteomes" id="UP001054902">
    <property type="component" value="Unassembled WGS sequence"/>
</dbReference>
<dbReference type="AlphaFoldDB" id="A0AAD3HEF7"/>
<keyword evidence="1" id="KW-0808">Transferase</keyword>
<evidence type="ECO:0000259" key="2">
    <source>
        <dbReference type="Pfam" id="PF06722"/>
    </source>
</evidence>
<evidence type="ECO:0000313" key="4">
    <source>
        <dbReference type="Proteomes" id="UP001054902"/>
    </source>
</evidence>
<dbReference type="GO" id="GO:0016906">
    <property type="term" value="F:sterol 3-beta-glucosyltransferase activity"/>
    <property type="evidence" value="ECO:0007669"/>
    <property type="project" value="UniProtKB-ARBA"/>
</dbReference>
<comment type="caution">
    <text evidence="3">The sequence shown here is derived from an EMBL/GenBank/DDBJ whole genome shotgun (WGS) entry which is preliminary data.</text>
</comment>
<evidence type="ECO:0000256" key="1">
    <source>
        <dbReference type="ARBA" id="ARBA00022679"/>
    </source>
</evidence>
<accession>A0AAD3HEF7</accession>
<feature type="domain" description="Erythromycin biosynthesis protein CIII-like C-terminal" evidence="2">
    <location>
        <begin position="334"/>
        <end position="430"/>
    </location>
</feature>
<dbReference type="EMBL" id="BLLK01000069">
    <property type="protein sequence ID" value="GFH59988.1"/>
    <property type="molecule type" value="Genomic_DNA"/>
</dbReference>
<proteinExistence type="predicted"/>
<reference evidence="3 4" key="1">
    <citation type="journal article" date="2021" name="Sci. Rep.">
        <title>The genome of the diatom Chaetoceros tenuissimus carries an ancient integrated fragment of an extant virus.</title>
        <authorList>
            <person name="Hongo Y."/>
            <person name="Kimura K."/>
            <person name="Takaki Y."/>
            <person name="Yoshida Y."/>
            <person name="Baba S."/>
            <person name="Kobayashi G."/>
            <person name="Nagasaki K."/>
            <person name="Hano T."/>
            <person name="Tomaru Y."/>
        </authorList>
    </citation>
    <scope>NUCLEOTIDE SEQUENCE [LARGE SCALE GENOMIC DNA]</scope>
    <source>
        <strain evidence="3 4">NIES-3715</strain>
    </source>
</reference>
<protein>
    <recommendedName>
        <fullName evidence="2">Erythromycin biosynthesis protein CIII-like C-terminal domain-containing protein</fullName>
    </recommendedName>
</protein>
<dbReference type="FunFam" id="3.40.50.2000:FF:000009">
    <property type="entry name" value="Sterol 3-beta-glucosyltransferase UGT80A2"/>
    <property type="match status" value="1"/>
</dbReference>
<gene>
    <name evidence="3" type="ORF">CTEN210_16464</name>
</gene>
<dbReference type="CDD" id="cd03784">
    <property type="entry name" value="GT1_Gtf-like"/>
    <property type="match status" value="1"/>
</dbReference>
<dbReference type="Gene3D" id="3.40.50.2000">
    <property type="entry name" value="Glycogen Phosphorylase B"/>
    <property type="match status" value="2"/>
</dbReference>
<dbReference type="InterPro" id="IPR050426">
    <property type="entry name" value="Glycosyltransferase_28"/>
</dbReference>
<dbReference type="Pfam" id="PF06722">
    <property type="entry name" value="EryCIII-like_C"/>
    <property type="match status" value="1"/>
</dbReference>
<keyword evidence="4" id="KW-1185">Reference proteome</keyword>